<geneLocation type="plasmid" evidence="3 4">
    <name>pJCM12687</name>
</geneLocation>
<evidence type="ECO:0000313" key="4">
    <source>
        <dbReference type="Proteomes" id="UP000467379"/>
    </source>
</evidence>
<evidence type="ECO:0000313" key="3">
    <source>
        <dbReference type="EMBL" id="BBZ15411.1"/>
    </source>
</evidence>
<dbReference type="SUPFAM" id="SSF51556">
    <property type="entry name" value="Metallo-dependent hydrolases"/>
    <property type="match status" value="1"/>
</dbReference>
<dbReference type="Proteomes" id="UP000467379">
    <property type="component" value="Plasmid pJCM12687"/>
</dbReference>
<gene>
    <name evidence="3" type="ORF">MBRA_56060</name>
</gene>
<protein>
    <recommendedName>
        <fullName evidence="2">Amidohydrolase-related domain-containing protein</fullName>
    </recommendedName>
</protein>
<dbReference type="Pfam" id="PF04909">
    <property type="entry name" value="Amidohydro_2"/>
    <property type="match status" value="1"/>
</dbReference>
<dbReference type="InterPro" id="IPR032466">
    <property type="entry name" value="Metal_Hydrolase"/>
</dbReference>
<reference evidence="3 4" key="1">
    <citation type="journal article" date="2019" name="Emerg. Microbes Infect.">
        <title>Comprehensive subspecies identification of 175 nontuberculous mycobacteria species based on 7547 genomic profiles.</title>
        <authorList>
            <person name="Matsumoto Y."/>
            <person name="Kinjo T."/>
            <person name="Motooka D."/>
            <person name="Nabeya D."/>
            <person name="Jung N."/>
            <person name="Uechi K."/>
            <person name="Horii T."/>
            <person name="Iida T."/>
            <person name="Fujita J."/>
            <person name="Nakamura S."/>
        </authorList>
    </citation>
    <scope>NUCLEOTIDE SEQUENCE [LARGE SCALE GENOMIC DNA]</scope>
    <source>
        <strain evidence="3 4">JCM 12687</strain>
        <plasmid evidence="3">pJCM12687</plasmid>
    </source>
</reference>
<keyword evidence="4" id="KW-1185">Reference proteome</keyword>
<sequence>MDTMDVVDAQVHLGRGMITATLEAMDALGITSVLIDEFWGGQLGQAHPTHIEPGYALGNGAWRAAWPTAEEASIVRPDRFSYLVRIDHRDPHLESVMRFVGSSPNARAFRLQPVWTLEDADAFAAGAYEHLLEIAREVALPLFVFIPGFVELLEPYARRYPELTFVIDHCGMGFPGIPPDRPQAEARAALDAGYFDQVLRLAELPNVALKWCHAQDRFGSAIYPYDDLRPILRRAIEAFGAQRLLWASDKSVIAGHTWSDLLHCVRDDPELSQEEREWILGGSARRILKWPPAPE</sequence>
<comment type="similarity">
    <text evidence="1">Belongs to the metallo-dependent hydrolases superfamily.</text>
</comment>
<organism evidence="3 4">
    <name type="scientific">Mycobacterium branderi</name>
    <dbReference type="NCBI Taxonomy" id="43348"/>
    <lineage>
        <taxon>Bacteria</taxon>
        <taxon>Bacillati</taxon>
        <taxon>Actinomycetota</taxon>
        <taxon>Actinomycetes</taxon>
        <taxon>Mycobacteriales</taxon>
        <taxon>Mycobacteriaceae</taxon>
        <taxon>Mycobacterium</taxon>
    </lineage>
</organism>
<dbReference type="Gene3D" id="3.20.20.140">
    <property type="entry name" value="Metal-dependent hydrolases"/>
    <property type="match status" value="1"/>
</dbReference>
<evidence type="ECO:0000256" key="1">
    <source>
        <dbReference type="ARBA" id="ARBA00038310"/>
    </source>
</evidence>
<feature type="domain" description="Amidohydrolase-related" evidence="2">
    <location>
        <begin position="76"/>
        <end position="289"/>
    </location>
</feature>
<accession>A0ABM7KW58</accession>
<keyword evidence="3" id="KW-0614">Plasmid</keyword>
<dbReference type="InterPro" id="IPR052350">
    <property type="entry name" value="Metallo-dep_Lactonases"/>
</dbReference>
<dbReference type="EMBL" id="AP022607">
    <property type="protein sequence ID" value="BBZ15411.1"/>
    <property type="molecule type" value="Genomic_DNA"/>
</dbReference>
<proteinExistence type="inferred from homology"/>
<dbReference type="PANTHER" id="PTHR43569:SF2">
    <property type="entry name" value="AMIDOHYDROLASE-RELATED DOMAIN-CONTAINING PROTEIN"/>
    <property type="match status" value="1"/>
</dbReference>
<name>A0ABM7KW58_9MYCO</name>
<evidence type="ECO:0000259" key="2">
    <source>
        <dbReference type="Pfam" id="PF04909"/>
    </source>
</evidence>
<dbReference type="PANTHER" id="PTHR43569">
    <property type="entry name" value="AMIDOHYDROLASE"/>
    <property type="match status" value="1"/>
</dbReference>
<dbReference type="InterPro" id="IPR006680">
    <property type="entry name" value="Amidohydro-rel"/>
</dbReference>